<dbReference type="PANTHER" id="PTHR42877:SF12">
    <property type="entry name" value="MONOOXYGENASE"/>
    <property type="match status" value="1"/>
</dbReference>
<dbReference type="InterPro" id="IPR051209">
    <property type="entry name" value="FAD-bind_Monooxygenase_sf"/>
</dbReference>
<sequence>MGSLDHQMPPTQDDFASYEGYSIPDTPMGTARYLKIICIGAGASGLNLAFQIRKNMRNVDFVIFEKNEDVGGTWYENRYPGCACDIPAHNYQFSWAANPNWSEFYAKSSEILEYLRATSYKYDLRRYIRFQNRILDCTWDEESGMWNLHIQDETSGQVITESCHFLFNGGGYLNHWKWPSIAGLDTFGGDLVHTANWKEGIDLRGKRVGVIGNGSSGMQVLPAIYPDVESLVSFSRSPTWVTPTFASEFAGPNGANFGYSEEQKRQFSEDPEKFLEYRKALEKTMTGNFKLNLKDSEMQKETQQFLKDYMKGVLREDRLIKPLIPEFGVGCRRPTPGLGYLETLTKPNVRLVTDAISEIVPQGIKLETGEIIELDVIVCATGFDYSWIPRFPVTGRNNVTLSSLWKDRPTAYFGLAVAELPNYFVFLGPSSALSHGSAIPTIEAVTKYMLRIVWKAQTETYKAVVPSTEAVNDFILHNDTFHQRTIWGTKCRSWLKGGKEDGKVLTHPGSRVQNIHCLLNPRFEDWTWTPLAKNRFAFMGNGMTVLEEDGRDVTWYINDSNTGYEGIFY</sequence>
<reference evidence="5 6" key="1">
    <citation type="journal article" date="2017" name="Biotechnol. Biofuels">
        <title>Differential beta-glucosidase expression as a function of carbon source availability in Talaromyces amestolkiae: a genomic and proteomic approach.</title>
        <authorList>
            <person name="de Eugenio L.I."/>
            <person name="Mendez-Liter J.A."/>
            <person name="Nieto-Dominguez M."/>
            <person name="Alonso L."/>
            <person name="Gil-Munoz J."/>
            <person name="Barriuso J."/>
            <person name="Prieto A."/>
            <person name="Martinez M.J."/>
        </authorList>
    </citation>
    <scope>NUCLEOTIDE SEQUENCE [LARGE SCALE GENOMIC DNA]</scope>
    <source>
        <strain evidence="5 6">CIB</strain>
    </source>
</reference>
<dbReference type="RefSeq" id="XP_040730428.1">
    <property type="nucleotide sequence ID" value="XM_040874012.1"/>
</dbReference>
<comment type="cofactor">
    <cofactor evidence="1">
        <name>FAD</name>
        <dbReference type="ChEBI" id="CHEBI:57692"/>
    </cofactor>
</comment>
<accession>A0A364KQX0</accession>
<dbReference type="Gene3D" id="3.50.50.60">
    <property type="entry name" value="FAD/NAD(P)-binding domain"/>
    <property type="match status" value="2"/>
</dbReference>
<organism evidence="5 6">
    <name type="scientific">Talaromyces amestolkiae</name>
    <dbReference type="NCBI Taxonomy" id="1196081"/>
    <lineage>
        <taxon>Eukaryota</taxon>
        <taxon>Fungi</taxon>
        <taxon>Dikarya</taxon>
        <taxon>Ascomycota</taxon>
        <taxon>Pezizomycotina</taxon>
        <taxon>Eurotiomycetes</taxon>
        <taxon>Eurotiomycetidae</taxon>
        <taxon>Eurotiales</taxon>
        <taxon>Trichocomaceae</taxon>
        <taxon>Talaromyces</taxon>
        <taxon>Talaromyces sect. Talaromyces</taxon>
    </lineage>
</organism>
<evidence type="ECO:0000256" key="4">
    <source>
        <dbReference type="ARBA" id="ARBA00022827"/>
    </source>
</evidence>
<dbReference type="Proteomes" id="UP000249363">
    <property type="component" value="Unassembled WGS sequence"/>
</dbReference>
<comment type="caution">
    <text evidence="5">The sequence shown here is derived from an EMBL/GenBank/DDBJ whole genome shotgun (WGS) entry which is preliminary data.</text>
</comment>
<dbReference type="AlphaFoldDB" id="A0A364KQX0"/>
<gene>
    <name evidence="5" type="ORF">BHQ10_001923</name>
</gene>
<keyword evidence="3" id="KW-0285">Flavoprotein</keyword>
<evidence type="ECO:0000256" key="2">
    <source>
        <dbReference type="ARBA" id="ARBA00010139"/>
    </source>
</evidence>
<evidence type="ECO:0000256" key="1">
    <source>
        <dbReference type="ARBA" id="ARBA00001974"/>
    </source>
</evidence>
<dbReference type="OrthoDB" id="74360at2759"/>
<evidence type="ECO:0000313" key="6">
    <source>
        <dbReference type="Proteomes" id="UP000249363"/>
    </source>
</evidence>
<dbReference type="PANTHER" id="PTHR42877">
    <property type="entry name" value="L-ORNITHINE N(5)-MONOOXYGENASE-RELATED"/>
    <property type="match status" value="1"/>
</dbReference>
<dbReference type="SUPFAM" id="SSF51905">
    <property type="entry name" value="FAD/NAD(P)-binding domain"/>
    <property type="match status" value="2"/>
</dbReference>
<evidence type="ECO:0000313" key="5">
    <source>
        <dbReference type="EMBL" id="RAO65911.1"/>
    </source>
</evidence>
<dbReference type="Pfam" id="PF13450">
    <property type="entry name" value="NAD_binding_8"/>
    <property type="match status" value="1"/>
</dbReference>
<evidence type="ECO:0000256" key="3">
    <source>
        <dbReference type="ARBA" id="ARBA00022630"/>
    </source>
</evidence>
<evidence type="ECO:0008006" key="7">
    <source>
        <dbReference type="Google" id="ProtNLM"/>
    </source>
</evidence>
<dbReference type="InterPro" id="IPR036188">
    <property type="entry name" value="FAD/NAD-bd_sf"/>
</dbReference>
<dbReference type="GeneID" id="63791140"/>
<keyword evidence="6" id="KW-1185">Reference proteome</keyword>
<name>A0A364KQX0_TALAM</name>
<keyword evidence="4" id="KW-0274">FAD</keyword>
<proteinExistence type="inferred from homology"/>
<dbReference type="EMBL" id="MIKG01000002">
    <property type="protein sequence ID" value="RAO65911.1"/>
    <property type="molecule type" value="Genomic_DNA"/>
</dbReference>
<comment type="similarity">
    <text evidence="2">Belongs to the FAD-binding monooxygenase family.</text>
</comment>
<protein>
    <recommendedName>
        <fullName evidence="7">FAD/NAD(P)-binding domain-containing protein</fullName>
    </recommendedName>
</protein>